<proteinExistence type="predicted"/>
<comment type="caution">
    <text evidence="1">The sequence shown here is derived from an EMBL/GenBank/DDBJ whole genome shotgun (WGS) entry which is preliminary data.</text>
</comment>
<evidence type="ECO:0000313" key="2">
    <source>
        <dbReference type="Proteomes" id="UP000828941"/>
    </source>
</evidence>
<sequence length="142" mass="15947">MSGSLVTAKLEQWDVVRRRCRGRLRLQQEKNHEKLRMSGGERSAYFSRRETAKVLRTIIQGDAKRQAVASIKSLISRLSIGNKKGTFALVCQTLKHISVLRVNTLKLDVDPGLLEQGIVGSGCLSSFRKQNHPPSRSYEEKG</sequence>
<keyword evidence="2" id="KW-1185">Reference proteome</keyword>
<reference evidence="1 2" key="1">
    <citation type="journal article" date="2022" name="DNA Res.">
        <title>Chromosomal-level genome assembly of the orchid tree Bauhinia variegata (Leguminosae; Cercidoideae) supports the allotetraploid origin hypothesis of Bauhinia.</title>
        <authorList>
            <person name="Zhong Y."/>
            <person name="Chen Y."/>
            <person name="Zheng D."/>
            <person name="Pang J."/>
            <person name="Liu Y."/>
            <person name="Luo S."/>
            <person name="Meng S."/>
            <person name="Qian L."/>
            <person name="Wei D."/>
            <person name="Dai S."/>
            <person name="Zhou R."/>
        </authorList>
    </citation>
    <scope>NUCLEOTIDE SEQUENCE [LARGE SCALE GENOMIC DNA]</scope>
    <source>
        <strain evidence="1">BV-YZ2020</strain>
    </source>
</reference>
<evidence type="ECO:0000313" key="1">
    <source>
        <dbReference type="EMBL" id="KAI4337168.1"/>
    </source>
</evidence>
<name>A0ACB9NKT5_BAUVA</name>
<accession>A0ACB9NKT5</accession>
<dbReference type="EMBL" id="CM039431">
    <property type="protein sequence ID" value="KAI4337168.1"/>
    <property type="molecule type" value="Genomic_DNA"/>
</dbReference>
<gene>
    <name evidence="1" type="ORF">L6164_015615</name>
</gene>
<dbReference type="Proteomes" id="UP000828941">
    <property type="component" value="Chromosome 6"/>
</dbReference>
<protein>
    <submittedName>
        <fullName evidence="1">Uncharacterized protein</fullName>
    </submittedName>
</protein>
<organism evidence="1 2">
    <name type="scientific">Bauhinia variegata</name>
    <name type="common">Purple orchid tree</name>
    <name type="synonym">Phanera variegata</name>
    <dbReference type="NCBI Taxonomy" id="167791"/>
    <lineage>
        <taxon>Eukaryota</taxon>
        <taxon>Viridiplantae</taxon>
        <taxon>Streptophyta</taxon>
        <taxon>Embryophyta</taxon>
        <taxon>Tracheophyta</taxon>
        <taxon>Spermatophyta</taxon>
        <taxon>Magnoliopsida</taxon>
        <taxon>eudicotyledons</taxon>
        <taxon>Gunneridae</taxon>
        <taxon>Pentapetalae</taxon>
        <taxon>rosids</taxon>
        <taxon>fabids</taxon>
        <taxon>Fabales</taxon>
        <taxon>Fabaceae</taxon>
        <taxon>Cercidoideae</taxon>
        <taxon>Cercideae</taxon>
        <taxon>Bauhiniinae</taxon>
        <taxon>Bauhinia</taxon>
    </lineage>
</organism>